<protein>
    <submittedName>
        <fullName evidence="7">Uncharacterized protein</fullName>
    </submittedName>
</protein>
<name>A0AAD5M7K7_PARTN</name>
<evidence type="ECO:0000256" key="4">
    <source>
        <dbReference type="ARBA" id="ARBA00022989"/>
    </source>
</evidence>
<accession>A0AAD5M7K7</accession>
<gene>
    <name evidence="7" type="ORF">KIN20_010233</name>
</gene>
<keyword evidence="8" id="KW-1185">Reference proteome</keyword>
<dbReference type="GO" id="GO:0016020">
    <property type="term" value="C:membrane"/>
    <property type="evidence" value="ECO:0007669"/>
    <property type="project" value="UniProtKB-SubCell"/>
</dbReference>
<evidence type="ECO:0000313" key="7">
    <source>
        <dbReference type="EMBL" id="KAJ1353580.1"/>
    </source>
</evidence>
<dbReference type="Pfam" id="PF14857">
    <property type="entry name" value="TMEM151"/>
    <property type="match status" value="2"/>
</dbReference>
<dbReference type="PANTHER" id="PTHR31893">
    <property type="entry name" value="TRANSMEMBRANE PROTEIN 151 HOMOLOG"/>
    <property type="match status" value="1"/>
</dbReference>
<comment type="subcellular location">
    <subcellularLocation>
        <location evidence="1">Membrane</location>
        <topology evidence="1">Multi-pass membrane protein</topology>
    </subcellularLocation>
</comment>
<dbReference type="AlphaFoldDB" id="A0AAD5M7K7"/>
<evidence type="ECO:0000313" key="8">
    <source>
        <dbReference type="Proteomes" id="UP001196413"/>
    </source>
</evidence>
<dbReference type="InterPro" id="IPR026767">
    <property type="entry name" value="Tmem151"/>
</dbReference>
<dbReference type="Proteomes" id="UP001196413">
    <property type="component" value="Unassembled WGS sequence"/>
</dbReference>
<evidence type="ECO:0000256" key="1">
    <source>
        <dbReference type="ARBA" id="ARBA00004141"/>
    </source>
</evidence>
<evidence type="ECO:0000256" key="2">
    <source>
        <dbReference type="ARBA" id="ARBA00009583"/>
    </source>
</evidence>
<evidence type="ECO:0000256" key="3">
    <source>
        <dbReference type="ARBA" id="ARBA00022692"/>
    </source>
</evidence>
<sequence length="275" mass="31379">MARNLAEQYIYEGEEIFKPQSRHHAQCRTISEEDECEETKRVYHHGPCAHGYNFVPIVFGLMLYIVYVMECWHSRSKLAMLKKLLCGRVSAGRGFETAFRDLGSIALLLLTCGVYRNGDAVPTTQVYYERVDSHSAGNVFIYDVCGVKDISKSVVDIERFPLTRVRVNRGFVFACIQAAREFEQQRTRFFNENETRDDYMEDPVATTTLMAFANLRRMSNCDVELSSDKALRHLLPQETARVSLLMQSVTSTVMVESRTQLTEPFVPLAAGKLMS</sequence>
<comment type="similarity">
    <text evidence="2">Belongs to the TMEM151 family.</text>
</comment>
<dbReference type="PANTHER" id="PTHR31893:SF5">
    <property type="entry name" value="TRANSMEMBRANE PROTEIN 151 HOMOLOG"/>
    <property type="match status" value="1"/>
</dbReference>
<keyword evidence="3 6" id="KW-0812">Transmembrane</keyword>
<evidence type="ECO:0000256" key="6">
    <source>
        <dbReference type="SAM" id="Phobius"/>
    </source>
</evidence>
<evidence type="ECO:0000256" key="5">
    <source>
        <dbReference type="ARBA" id="ARBA00023136"/>
    </source>
</evidence>
<keyword evidence="4 6" id="KW-1133">Transmembrane helix</keyword>
<proteinExistence type="inferred from homology"/>
<organism evidence="7 8">
    <name type="scientific">Parelaphostrongylus tenuis</name>
    <name type="common">Meningeal worm</name>
    <dbReference type="NCBI Taxonomy" id="148309"/>
    <lineage>
        <taxon>Eukaryota</taxon>
        <taxon>Metazoa</taxon>
        <taxon>Ecdysozoa</taxon>
        <taxon>Nematoda</taxon>
        <taxon>Chromadorea</taxon>
        <taxon>Rhabditida</taxon>
        <taxon>Rhabditina</taxon>
        <taxon>Rhabditomorpha</taxon>
        <taxon>Strongyloidea</taxon>
        <taxon>Metastrongylidae</taxon>
        <taxon>Parelaphostrongylus</taxon>
    </lineage>
</organism>
<feature type="transmembrane region" description="Helical" evidence="6">
    <location>
        <begin position="54"/>
        <end position="73"/>
    </location>
</feature>
<keyword evidence="5 6" id="KW-0472">Membrane</keyword>
<dbReference type="EMBL" id="JAHQIW010001757">
    <property type="protein sequence ID" value="KAJ1353580.1"/>
    <property type="molecule type" value="Genomic_DNA"/>
</dbReference>
<comment type="caution">
    <text evidence="7">The sequence shown here is derived from an EMBL/GenBank/DDBJ whole genome shotgun (WGS) entry which is preliminary data.</text>
</comment>
<reference evidence="7" key="1">
    <citation type="submission" date="2021-06" db="EMBL/GenBank/DDBJ databases">
        <title>Parelaphostrongylus tenuis whole genome reference sequence.</title>
        <authorList>
            <person name="Garwood T.J."/>
            <person name="Larsen P.A."/>
            <person name="Fountain-Jones N.M."/>
            <person name="Garbe J.R."/>
            <person name="Macchietto M.G."/>
            <person name="Kania S.A."/>
            <person name="Gerhold R.W."/>
            <person name="Richards J.E."/>
            <person name="Wolf T.M."/>
        </authorList>
    </citation>
    <scope>NUCLEOTIDE SEQUENCE</scope>
    <source>
        <strain evidence="7">MNPRO001-30</strain>
        <tissue evidence="7">Meninges</tissue>
    </source>
</reference>